<organism evidence="1 2">
    <name type="scientific">Carex littledalei</name>
    <dbReference type="NCBI Taxonomy" id="544730"/>
    <lineage>
        <taxon>Eukaryota</taxon>
        <taxon>Viridiplantae</taxon>
        <taxon>Streptophyta</taxon>
        <taxon>Embryophyta</taxon>
        <taxon>Tracheophyta</taxon>
        <taxon>Spermatophyta</taxon>
        <taxon>Magnoliopsida</taxon>
        <taxon>Liliopsida</taxon>
        <taxon>Poales</taxon>
        <taxon>Cyperaceae</taxon>
        <taxon>Cyperoideae</taxon>
        <taxon>Cariceae</taxon>
        <taxon>Carex</taxon>
        <taxon>Carex subgen. Euthyceras</taxon>
    </lineage>
</organism>
<keyword evidence="2" id="KW-1185">Reference proteome</keyword>
<evidence type="ECO:0000313" key="2">
    <source>
        <dbReference type="Proteomes" id="UP000623129"/>
    </source>
</evidence>
<dbReference type="Proteomes" id="UP000623129">
    <property type="component" value="Unassembled WGS sequence"/>
</dbReference>
<comment type="caution">
    <text evidence="1">The sequence shown here is derived from an EMBL/GenBank/DDBJ whole genome shotgun (WGS) entry which is preliminary data.</text>
</comment>
<reference evidence="1" key="1">
    <citation type="submission" date="2020-01" db="EMBL/GenBank/DDBJ databases">
        <title>Genome sequence of Kobresia littledalei, the first chromosome-level genome in the family Cyperaceae.</title>
        <authorList>
            <person name="Qu G."/>
        </authorList>
    </citation>
    <scope>NUCLEOTIDE SEQUENCE</scope>
    <source>
        <strain evidence="1">C.B.Clarke</strain>
        <tissue evidence="1">Leaf</tissue>
    </source>
</reference>
<dbReference type="InterPro" id="IPR009902">
    <property type="entry name" value="DUF1442"/>
</dbReference>
<dbReference type="PANTHER" id="PTHR33593:SF2">
    <property type="entry name" value="ANKYRIN REPEAT_KH DOMAIN PROTEIN (DUF1442)"/>
    <property type="match status" value="1"/>
</dbReference>
<dbReference type="Pfam" id="PF07279">
    <property type="entry name" value="DUF1442"/>
    <property type="match status" value="2"/>
</dbReference>
<accession>A0A833V4Q4</accession>
<dbReference type="OrthoDB" id="685237at2759"/>
<gene>
    <name evidence="1" type="ORF">FCM35_KLT11299</name>
</gene>
<protein>
    <submittedName>
        <fullName evidence="1">Uncharacterized protein</fullName>
    </submittedName>
</protein>
<name>A0A833V4Q4_9POAL</name>
<dbReference type="PANTHER" id="PTHR33593">
    <property type="entry name" value="DUF1442 FAMILY PROTEIN"/>
    <property type="match status" value="1"/>
</dbReference>
<dbReference type="AlphaFoldDB" id="A0A833V4Q4"/>
<sequence length="196" mass="21323">MKLVWCPETASKAYIEGVKTLAGENQHQEESTDVAEFISAMAGGWKAQLIIDAQSNSNPTNTSLALMTAARHTHGKYLCLSEGEAEPKNLMRQLQGVDYLVVDGKRRDVASVVKEARPGPRGMVVVIYNNVTKSNVVSAAVISGGMRVVRSVFLPIGDGVEVVHVGVGKGPSLEKTGRSRWIRHVDDTGEEHLFRR</sequence>
<dbReference type="EMBL" id="SWLB01000022">
    <property type="protein sequence ID" value="KAF3323832.1"/>
    <property type="molecule type" value="Genomic_DNA"/>
</dbReference>
<proteinExistence type="predicted"/>
<evidence type="ECO:0000313" key="1">
    <source>
        <dbReference type="EMBL" id="KAF3323832.1"/>
    </source>
</evidence>